<keyword evidence="1" id="KW-0472">Membrane</keyword>
<dbReference type="AlphaFoldDB" id="A0A7X0PAT4"/>
<keyword evidence="4" id="KW-1185">Reference proteome</keyword>
<dbReference type="InterPro" id="IPR025588">
    <property type="entry name" value="YcxB-like_C"/>
</dbReference>
<name>A0A7X0PAT4_9BURK</name>
<protein>
    <recommendedName>
        <fullName evidence="2">YcxB-like C-terminal domain-containing protein</fullName>
    </recommendedName>
</protein>
<keyword evidence="1" id="KW-1133">Transmembrane helix</keyword>
<gene>
    <name evidence="3" type="ORF">HNP48_001149</name>
</gene>
<feature type="transmembrane region" description="Helical" evidence="1">
    <location>
        <begin position="52"/>
        <end position="74"/>
    </location>
</feature>
<organism evidence="3 4">
    <name type="scientific">Acidovorax soli</name>
    <dbReference type="NCBI Taxonomy" id="592050"/>
    <lineage>
        <taxon>Bacteria</taxon>
        <taxon>Pseudomonadati</taxon>
        <taxon>Pseudomonadota</taxon>
        <taxon>Betaproteobacteria</taxon>
        <taxon>Burkholderiales</taxon>
        <taxon>Comamonadaceae</taxon>
        <taxon>Acidovorax</taxon>
    </lineage>
</organism>
<dbReference type="RefSeq" id="WP_184855919.1">
    <property type="nucleotide sequence ID" value="NZ_JACHLK010000002.1"/>
</dbReference>
<dbReference type="Proteomes" id="UP000575083">
    <property type="component" value="Unassembled WGS sequence"/>
</dbReference>
<evidence type="ECO:0000259" key="2">
    <source>
        <dbReference type="Pfam" id="PF14317"/>
    </source>
</evidence>
<accession>A0A7X0PAT4</accession>
<feature type="transmembrane region" description="Helical" evidence="1">
    <location>
        <begin position="26"/>
        <end position="46"/>
    </location>
</feature>
<keyword evidence="1" id="KW-0812">Transmembrane</keyword>
<dbReference type="Pfam" id="PF14317">
    <property type="entry name" value="YcxB"/>
    <property type="match status" value="1"/>
</dbReference>
<evidence type="ECO:0000256" key="1">
    <source>
        <dbReference type="SAM" id="Phobius"/>
    </source>
</evidence>
<comment type="caution">
    <text evidence="3">The sequence shown here is derived from an EMBL/GenBank/DDBJ whole genome shotgun (WGS) entry which is preliminary data.</text>
</comment>
<reference evidence="3 4" key="1">
    <citation type="submission" date="2020-08" db="EMBL/GenBank/DDBJ databases">
        <title>Functional genomics of gut bacteria from endangered species of beetles.</title>
        <authorList>
            <person name="Carlos-Shanley C."/>
        </authorList>
    </citation>
    <scope>NUCLEOTIDE SEQUENCE [LARGE SCALE GENOMIC DNA]</scope>
    <source>
        <strain evidence="3 4">S00198</strain>
    </source>
</reference>
<feature type="domain" description="YcxB-like C-terminal" evidence="2">
    <location>
        <begin position="97"/>
        <end position="151"/>
    </location>
</feature>
<evidence type="ECO:0000313" key="3">
    <source>
        <dbReference type="EMBL" id="MBB6558485.1"/>
    </source>
</evidence>
<proteinExistence type="predicted"/>
<evidence type="ECO:0000313" key="4">
    <source>
        <dbReference type="Proteomes" id="UP000575083"/>
    </source>
</evidence>
<dbReference type="EMBL" id="JACHLK010000002">
    <property type="protein sequence ID" value="MBB6558485.1"/>
    <property type="molecule type" value="Genomic_DNA"/>
</dbReference>
<sequence>MPLETTLHYTPDLVRHAVLRFWRRSVGLRTVLVTGAMLLWLGVLLAQGDRSWQVGVVGTAVAISVLVGVMVYAVHYRNAMAKLRAMGGMARAALRADENGFTLQSEAGLATLPWSSVKEVWQFERVWLLLFSPAQFSTLPVADLPPEMQALIEARVRAAGGKIQAKP</sequence>